<feature type="transmembrane region" description="Helical" evidence="2">
    <location>
        <begin position="1161"/>
        <end position="1179"/>
    </location>
</feature>
<keyword evidence="4" id="KW-1185">Reference proteome</keyword>
<feature type="transmembrane region" description="Helical" evidence="2">
    <location>
        <begin position="220"/>
        <end position="243"/>
    </location>
</feature>
<protein>
    <recommendedName>
        <fullName evidence="5">Transmembrane protein</fullName>
    </recommendedName>
</protein>
<reference evidence="3" key="1">
    <citation type="submission" date="2016-09" db="EMBL/GenBank/DDBJ databases">
        <authorList>
            <person name="Hebert L."/>
            <person name="Moumen B."/>
        </authorList>
    </citation>
    <scope>NUCLEOTIDE SEQUENCE [LARGE SCALE GENOMIC DNA]</scope>
    <source>
        <strain evidence="3">OVI</strain>
    </source>
</reference>
<dbReference type="GeneID" id="92375134"/>
<keyword evidence="2" id="KW-0472">Membrane</keyword>
<feature type="region of interest" description="Disordered" evidence="1">
    <location>
        <begin position="323"/>
        <end position="347"/>
    </location>
</feature>
<feature type="transmembrane region" description="Helical" evidence="2">
    <location>
        <begin position="927"/>
        <end position="944"/>
    </location>
</feature>
<evidence type="ECO:0000256" key="2">
    <source>
        <dbReference type="SAM" id="Phobius"/>
    </source>
</evidence>
<organism evidence="3 4">
    <name type="scientific">Trypanosoma equiperdum</name>
    <dbReference type="NCBI Taxonomy" id="5694"/>
    <lineage>
        <taxon>Eukaryota</taxon>
        <taxon>Discoba</taxon>
        <taxon>Euglenozoa</taxon>
        <taxon>Kinetoplastea</taxon>
        <taxon>Metakinetoplastina</taxon>
        <taxon>Trypanosomatida</taxon>
        <taxon>Trypanosomatidae</taxon>
        <taxon>Trypanosoma</taxon>
    </lineage>
</organism>
<feature type="transmembrane region" description="Helical" evidence="2">
    <location>
        <begin position="390"/>
        <end position="411"/>
    </location>
</feature>
<feature type="transmembrane region" description="Helical" evidence="2">
    <location>
        <begin position="762"/>
        <end position="783"/>
    </location>
</feature>
<dbReference type="RefSeq" id="XP_067080570.1">
    <property type="nucleotide sequence ID" value="XM_067224469.1"/>
</dbReference>
<dbReference type="VEuPathDB" id="TriTrypDB:TEOVI_000119400"/>
<feature type="transmembrane region" description="Helical" evidence="2">
    <location>
        <begin position="605"/>
        <end position="622"/>
    </location>
</feature>
<feature type="transmembrane region" description="Helical" evidence="2">
    <location>
        <begin position="661"/>
        <end position="680"/>
    </location>
</feature>
<evidence type="ECO:0000256" key="1">
    <source>
        <dbReference type="SAM" id="MobiDB-lite"/>
    </source>
</evidence>
<evidence type="ECO:0008006" key="5">
    <source>
        <dbReference type="Google" id="ProtNLM"/>
    </source>
</evidence>
<dbReference type="Proteomes" id="UP000195570">
    <property type="component" value="Unassembled WGS sequence"/>
</dbReference>
<comment type="caution">
    <text evidence="3">The sequence shown here is derived from an EMBL/GenBank/DDBJ whole genome shotgun (WGS) entry which is preliminary data.</text>
</comment>
<dbReference type="PANTHER" id="PTHR35313:SF1">
    <property type="entry name" value="NO EXINE FORMATION 1"/>
    <property type="match status" value="1"/>
</dbReference>
<evidence type="ECO:0000313" key="3">
    <source>
        <dbReference type="EMBL" id="SCU69628.1"/>
    </source>
</evidence>
<feature type="transmembrane region" description="Helical" evidence="2">
    <location>
        <begin position="904"/>
        <end position="921"/>
    </location>
</feature>
<keyword evidence="2" id="KW-1133">Transmembrane helix</keyword>
<feature type="transmembrane region" description="Helical" evidence="2">
    <location>
        <begin position="365"/>
        <end position="384"/>
    </location>
</feature>
<feature type="transmembrane region" description="Helical" evidence="2">
    <location>
        <begin position="998"/>
        <end position="1019"/>
    </location>
</feature>
<keyword evidence="2" id="KW-0812">Transmembrane</keyword>
<feature type="transmembrane region" description="Helical" evidence="2">
    <location>
        <begin position="1098"/>
        <end position="1118"/>
    </location>
</feature>
<feature type="transmembrane region" description="Helical" evidence="2">
    <location>
        <begin position="729"/>
        <end position="750"/>
    </location>
</feature>
<proteinExistence type="predicted"/>
<feature type="transmembrane region" description="Helical" evidence="2">
    <location>
        <begin position="1040"/>
        <end position="1062"/>
    </location>
</feature>
<dbReference type="AlphaFoldDB" id="A0A1G4IBU2"/>
<evidence type="ECO:0000313" key="4">
    <source>
        <dbReference type="Proteomes" id="UP000195570"/>
    </source>
</evidence>
<feature type="transmembrane region" description="Helical" evidence="2">
    <location>
        <begin position="263"/>
        <end position="284"/>
    </location>
</feature>
<feature type="transmembrane region" description="Helical" evidence="2">
    <location>
        <begin position="521"/>
        <end position="540"/>
    </location>
</feature>
<feature type="transmembrane region" description="Helical" evidence="2">
    <location>
        <begin position="546"/>
        <end position="562"/>
    </location>
</feature>
<name>A0A1G4IBU2_TRYEQ</name>
<sequence>MNPTDLREGAQPLLPAFPPPPGHSSSGGGGIPDSGLQFHGGTRPLWATATPAVATAPVSAAGVPPSQVGFNTGLPSEPQGAAYAGREGYANAAIRASADFWKSEQARRVAMEQATGSGCSSLPGEFRGPERAEFPSEELEFHTGSPKYVLPVSLLLAVGLFGAIPLMSSFAFAVLLTGCIVTYVVDYAGYRLGGVFAIIATTLCFGFALFLSNLRASITFLGPLCMILTVQGLLTTTAMAAFLHFHWLQVGYPELVCLMERSVLGVTPMLVLPSLLSSTTAFVGSRHAPAWFLLSMCAIHCYFYRPLESSFVLRRRVTRGEQADLGQSPKRRGKADDDGNRSSGIAGVGEEAGESWMQINGKPEAVVFTVLLLVLPATLYVAFQRDLYEAWLSNIVNVVGMVCVQILYLFWKPERSLWFLLSNKQNSREFFAHDSFGLCVTIYRYRSCMYALGALILPNWCVYRLLNSRYRFLFDGVAPPINGILLSVALYAALLAAYMTKKLLDADKEGRSVLTDRHMKERVVAIVAAAVSAVFVGFVVGLPGPLMFNLVICLCSFNLFLIDRGNAGLMFIFAFFSSLLLAWWMSRTFSFVILRLHVFGESRTIPSPALAGNILSSYFVGCMSFPHAFTGFKFLYALTLFLQSLNVVVVEHILYSQKEDGVYPAVLVLFTSVVGVLLVSRLHRNGVLGAAGASLVASSYIAKLFKFLVEVTGSYYVEDAEMESSGPLFAVEITTMWWAALLCGFVAMLFELEKVSQMGNKTIVATVVLFAFSAMLMVASTVRNFQRATYEFLTKSQITEGEAAYVFVGMSCIVFGALTYPFSARHLGVGPIMRHLNSVARGALGLGIIVLASQAIHLESAKDEEEFGTEELGYSKQCVLAGMLLVAAGRYLPMASLPMAISVIYWFVATFFLVAGLGTYLLPTPSVLLLISLGVFVYFTFVTLDVAHYREKRMQYLWMLSTVAVCFAVFSVALMGRGGMEESDTSDVLLIWETHVVGLRRLLSVVSVTGLFTAILLRFRLGGEALLPGAVPITSELMEHIGVVVNYNVILSVTCLTVLNMWNHDYEPGLHVVTSLLLLLLVKDDTLFLELDRENYRYFPPLAYALGLLWGCLIHDAYRAGGSRTSSVAAVLREVLCALPLAPSHISLLTLVYASKKTARVSVRPAVAFVLVGIMTLLFSSQKAVQWMAVVGICGHSARLLEAQLMGFFSDVR</sequence>
<gene>
    <name evidence="3" type="ORF">TEOVI_000119400</name>
</gene>
<dbReference type="PANTHER" id="PTHR35313">
    <property type="entry name" value="NO EXINE FORMATION 1"/>
    <property type="match status" value="1"/>
</dbReference>
<feature type="transmembrane region" description="Helical" evidence="2">
    <location>
        <begin position="170"/>
        <end position="188"/>
    </location>
</feature>
<feature type="transmembrane region" description="Helical" evidence="2">
    <location>
        <begin position="569"/>
        <end position="585"/>
    </location>
</feature>
<accession>A0A1G4IBU2</accession>
<feature type="transmembrane region" description="Helical" evidence="2">
    <location>
        <begin position="195"/>
        <end position="214"/>
    </location>
</feature>
<feature type="transmembrane region" description="Helical" evidence="2">
    <location>
        <begin position="634"/>
        <end position="655"/>
    </location>
</feature>
<feature type="transmembrane region" description="Helical" evidence="2">
    <location>
        <begin position="687"/>
        <end position="709"/>
    </location>
</feature>
<feature type="transmembrane region" description="Helical" evidence="2">
    <location>
        <begin position="803"/>
        <end position="823"/>
    </location>
</feature>
<dbReference type="EMBL" id="CZPT02001262">
    <property type="protein sequence ID" value="SCU69628.1"/>
    <property type="molecule type" value="Genomic_DNA"/>
</dbReference>
<feature type="transmembrane region" description="Helical" evidence="2">
    <location>
        <begin position="478"/>
        <end position="500"/>
    </location>
</feature>
<feature type="region of interest" description="Disordered" evidence="1">
    <location>
        <begin position="1"/>
        <end position="42"/>
    </location>
</feature>
<feature type="transmembrane region" description="Helical" evidence="2">
    <location>
        <begin position="956"/>
        <end position="978"/>
    </location>
</feature>